<proteinExistence type="predicted"/>
<organism evidence="1">
    <name type="scientific">uncultured Caudovirales phage</name>
    <dbReference type="NCBI Taxonomy" id="2100421"/>
    <lineage>
        <taxon>Viruses</taxon>
        <taxon>Duplodnaviria</taxon>
        <taxon>Heunggongvirae</taxon>
        <taxon>Uroviricota</taxon>
        <taxon>Caudoviricetes</taxon>
        <taxon>Peduoviridae</taxon>
        <taxon>Maltschvirus</taxon>
        <taxon>Maltschvirus maltsch</taxon>
    </lineage>
</organism>
<gene>
    <name evidence="1" type="ORF">UFOVP683_17</name>
</gene>
<name>A0A6J5NC99_9CAUD</name>
<evidence type="ECO:0000313" key="1">
    <source>
        <dbReference type="EMBL" id="CAB4157350.1"/>
    </source>
</evidence>
<reference evidence="1" key="1">
    <citation type="submission" date="2020-04" db="EMBL/GenBank/DDBJ databases">
        <authorList>
            <person name="Chiriac C."/>
            <person name="Salcher M."/>
            <person name="Ghai R."/>
            <person name="Kavagutti S V."/>
        </authorList>
    </citation>
    <scope>NUCLEOTIDE SEQUENCE</scope>
</reference>
<protein>
    <submittedName>
        <fullName evidence="1">Uncharacterized protein</fullName>
    </submittedName>
</protein>
<accession>A0A6J5NC99</accession>
<sequence length="139" mass="15884">MAGLPTTKKIYRADLGPDIPLWVDNLLSPLNSFIEQVYTAFDKNLTIPENVSSQLESIEFTTKSDYSSHQNFEEISIRRKIPRYATFLLIGNVMDASDPRKKFTTPVFASWSDDNGIIKIRYISGLTNSVKYKIYLLIL</sequence>
<dbReference type="EMBL" id="LR796653">
    <property type="protein sequence ID" value="CAB4157350.1"/>
    <property type="molecule type" value="Genomic_DNA"/>
</dbReference>